<dbReference type="SMART" id="SM01043">
    <property type="entry name" value="BTAD"/>
    <property type="match status" value="1"/>
</dbReference>
<evidence type="ECO:0000313" key="9">
    <source>
        <dbReference type="EMBL" id="NGO79811.1"/>
    </source>
</evidence>
<dbReference type="InterPro" id="IPR016032">
    <property type="entry name" value="Sig_transdc_resp-reg_C-effctor"/>
</dbReference>
<dbReference type="InterPro" id="IPR036388">
    <property type="entry name" value="WH-like_DNA-bd_sf"/>
</dbReference>
<feature type="region of interest" description="Disordered" evidence="7">
    <location>
        <begin position="247"/>
        <end position="267"/>
    </location>
</feature>
<dbReference type="Gene3D" id="1.10.10.10">
    <property type="entry name" value="Winged helix-like DNA-binding domain superfamily/Winged helix DNA-binding domain"/>
    <property type="match status" value="1"/>
</dbReference>
<keyword evidence="5" id="KW-0804">Transcription</keyword>
<name>A0A6G4XT81_9ACTN</name>
<organism evidence="9 10">
    <name type="scientific">Streptomyces mesophilus</name>
    <dbReference type="NCBI Taxonomy" id="1775132"/>
    <lineage>
        <taxon>Bacteria</taxon>
        <taxon>Bacillati</taxon>
        <taxon>Actinomycetota</taxon>
        <taxon>Actinomycetes</taxon>
        <taxon>Kitasatosporales</taxon>
        <taxon>Streptomycetaceae</taxon>
        <taxon>Streptomyces</taxon>
    </lineage>
</organism>
<feature type="non-terminal residue" evidence="9">
    <location>
        <position position="267"/>
    </location>
</feature>
<evidence type="ECO:0000256" key="7">
    <source>
        <dbReference type="SAM" id="MobiDB-lite"/>
    </source>
</evidence>
<dbReference type="RefSeq" id="WP_206344338.1">
    <property type="nucleotide sequence ID" value="NZ_JAAKZW010000172.1"/>
</dbReference>
<dbReference type="Proteomes" id="UP000481109">
    <property type="component" value="Unassembled WGS sequence"/>
</dbReference>
<evidence type="ECO:0000256" key="6">
    <source>
        <dbReference type="PROSITE-ProRule" id="PRU01091"/>
    </source>
</evidence>
<dbReference type="Pfam" id="PF03704">
    <property type="entry name" value="BTAD"/>
    <property type="match status" value="1"/>
</dbReference>
<evidence type="ECO:0000256" key="4">
    <source>
        <dbReference type="ARBA" id="ARBA00023125"/>
    </source>
</evidence>
<dbReference type="PANTHER" id="PTHR35807:SF1">
    <property type="entry name" value="TRANSCRIPTIONAL REGULATOR REDD"/>
    <property type="match status" value="1"/>
</dbReference>
<dbReference type="SMART" id="SM00862">
    <property type="entry name" value="Trans_reg_C"/>
    <property type="match status" value="1"/>
</dbReference>
<evidence type="ECO:0000259" key="8">
    <source>
        <dbReference type="PROSITE" id="PS51755"/>
    </source>
</evidence>
<sequence>MGLRLAVLGPVRAARADVPVSLGPARQQAVFVALALRAGRVVGREQLLDGVWGERPPPTGVKVLPSYVYGLRKRLDPPGTRPEESVIRGEAGGYRLAERQLILDSEELELHAREARNTASPVDALARLDRALALVHGDPLAGLPGPFADAERARLRLRIQSIRVQRLECLLGTGQFAEVLDQLTGLAADPCDEQLAALRVRALHGAGRRAEALHAFEEIRGRLRDELGVDPGTELRRAHEAVLRQRAARETPASVTAPPVKARPINT</sequence>
<dbReference type="PANTHER" id="PTHR35807">
    <property type="entry name" value="TRANSCRIPTIONAL REGULATOR REDD-RELATED"/>
    <property type="match status" value="1"/>
</dbReference>
<dbReference type="GO" id="GO:0006355">
    <property type="term" value="P:regulation of DNA-templated transcription"/>
    <property type="evidence" value="ECO:0007669"/>
    <property type="project" value="InterPro"/>
</dbReference>
<keyword evidence="3" id="KW-0805">Transcription regulation</keyword>
<dbReference type="PROSITE" id="PS51755">
    <property type="entry name" value="OMPR_PHOB"/>
    <property type="match status" value="1"/>
</dbReference>
<dbReference type="Gene3D" id="1.25.40.10">
    <property type="entry name" value="Tetratricopeptide repeat domain"/>
    <property type="match status" value="1"/>
</dbReference>
<dbReference type="GO" id="GO:0003677">
    <property type="term" value="F:DNA binding"/>
    <property type="evidence" value="ECO:0007669"/>
    <property type="project" value="UniProtKB-UniRule"/>
</dbReference>
<keyword evidence="10" id="KW-1185">Reference proteome</keyword>
<dbReference type="InterPro" id="IPR005158">
    <property type="entry name" value="BTAD"/>
</dbReference>
<reference evidence="9 10" key="1">
    <citation type="submission" date="2020-02" db="EMBL/GenBank/DDBJ databases">
        <title>Whole-genome analyses of novel actinobacteria.</title>
        <authorList>
            <person name="Sahin N."/>
            <person name="Tokatli A."/>
        </authorList>
    </citation>
    <scope>NUCLEOTIDE SEQUENCE [LARGE SCALE GENOMIC DNA]</scope>
    <source>
        <strain evidence="9 10">YC504</strain>
    </source>
</reference>
<dbReference type="SUPFAM" id="SSF48452">
    <property type="entry name" value="TPR-like"/>
    <property type="match status" value="1"/>
</dbReference>
<evidence type="ECO:0000256" key="2">
    <source>
        <dbReference type="ARBA" id="ARBA00023012"/>
    </source>
</evidence>
<evidence type="ECO:0000256" key="3">
    <source>
        <dbReference type="ARBA" id="ARBA00023015"/>
    </source>
</evidence>
<dbReference type="SUPFAM" id="SSF46894">
    <property type="entry name" value="C-terminal effector domain of the bipartite response regulators"/>
    <property type="match status" value="1"/>
</dbReference>
<gene>
    <name evidence="9" type="ORF">G6045_29750</name>
</gene>
<dbReference type="Pfam" id="PF00486">
    <property type="entry name" value="Trans_reg_C"/>
    <property type="match status" value="1"/>
</dbReference>
<evidence type="ECO:0000256" key="5">
    <source>
        <dbReference type="ARBA" id="ARBA00023163"/>
    </source>
</evidence>
<proteinExistence type="inferred from homology"/>
<keyword evidence="4 6" id="KW-0238">DNA-binding</keyword>
<evidence type="ECO:0000313" key="10">
    <source>
        <dbReference type="Proteomes" id="UP000481109"/>
    </source>
</evidence>
<dbReference type="GO" id="GO:0000160">
    <property type="term" value="P:phosphorelay signal transduction system"/>
    <property type="evidence" value="ECO:0007669"/>
    <property type="project" value="UniProtKB-KW"/>
</dbReference>
<dbReference type="InterPro" id="IPR001867">
    <property type="entry name" value="OmpR/PhoB-type_DNA-bd"/>
</dbReference>
<accession>A0A6G4XT81</accession>
<dbReference type="CDD" id="cd15831">
    <property type="entry name" value="BTAD"/>
    <property type="match status" value="1"/>
</dbReference>
<feature type="DNA-binding region" description="OmpR/PhoB-type" evidence="6">
    <location>
        <begin position="1"/>
        <end position="98"/>
    </location>
</feature>
<evidence type="ECO:0000256" key="1">
    <source>
        <dbReference type="ARBA" id="ARBA00005820"/>
    </source>
</evidence>
<protein>
    <submittedName>
        <fullName evidence="9">SARP family transcriptional regulator</fullName>
    </submittedName>
</protein>
<comment type="similarity">
    <text evidence="1">Belongs to the AfsR/DnrI/RedD regulatory family.</text>
</comment>
<keyword evidence="2" id="KW-0902">Two-component regulatory system</keyword>
<dbReference type="EMBL" id="JAAKZW010000172">
    <property type="protein sequence ID" value="NGO79811.1"/>
    <property type="molecule type" value="Genomic_DNA"/>
</dbReference>
<dbReference type="InterPro" id="IPR051677">
    <property type="entry name" value="AfsR-DnrI-RedD_regulator"/>
</dbReference>
<dbReference type="AlphaFoldDB" id="A0A6G4XT81"/>
<comment type="caution">
    <text evidence="9">The sequence shown here is derived from an EMBL/GenBank/DDBJ whole genome shotgun (WGS) entry which is preliminary data.</text>
</comment>
<feature type="domain" description="OmpR/PhoB-type" evidence="8">
    <location>
        <begin position="1"/>
        <end position="98"/>
    </location>
</feature>
<dbReference type="InterPro" id="IPR011990">
    <property type="entry name" value="TPR-like_helical_dom_sf"/>
</dbReference>